<sequence>MILVDTSAWFASVVPSDTDHQVATFWMCQNTQLLLTTDYVIDETLTLLRVRGHNSRAMALGEGLFTGKIATVYYLTEDDILLTWQVYSAILDREQS</sequence>
<accession>A0ABR9UF36</accession>
<dbReference type="RefSeq" id="WP_193870241.1">
    <property type="nucleotide sequence ID" value="NZ_JADEWU010000038.1"/>
</dbReference>
<protein>
    <submittedName>
        <fullName evidence="1">DNA-binding protein</fullName>
    </submittedName>
</protein>
<keyword evidence="1" id="KW-0238">DNA-binding</keyword>
<evidence type="ECO:0000313" key="1">
    <source>
        <dbReference type="EMBL" id="MBE9144731.1"/>
    </source>
</evidence>
<dbReference type="SUPFAM" id="SSF88723">
    <property type="entry name" value="PIN domain-like"/>
    <property type="match status" value="1"/>
</dbReference>
<gene>
    <name evidence="1" type="ORF">IQ236_16115</name>
</gene>
<evidence type="ECO:0000313" key="2">
    <source>
        <dbReference type="Proteomes" id="UP000640725"/>
    </source>
</evidence>
<keyword evidence="2" id="KW-1185">Reference proteome</keyword>
<comment type="caution">
    <text evidence="1">The sequence shown here is derived from an EMBL/GenBank/DDBJ whole genome shotgun (WGS) entry which is preliminary data.</text>
</comment>
<name>A0ABR9UF36_9CYAN</name>
<dbReference type="Gene3D" id="3.40.50.1010">
    <property type="entry name" value="5'-nuclease"/>
    <property type="match status" value="1"/>
</dbReference>
<dbReference type="InterPro" id="IPR029060">
    <property type="entry name" value="PIN-like_dom_sf"/>
</dbReference>
<dbReference type="Proteomes" id="UP000640725">
    <property type="component" value="Unassembled WGS sequence"/>
</dbReference>
<dbReference type="GO" id="GO:0003677">
    <property type="term" value="F:DNA binding"/>
    <property type="evidence" value="ECO:0007669"/>
    <property type="project" value="UniProtKB-KW"/>
</dbReference>
<organism evidence="1 2">
    <name type="scientific">Planktothrix mougeotii LEGE 06226</name>
    <dbReference type="NCBI Taxonomy" id="1828728"/>
    <lineage>
        <taxon>Bacteria</taxon>
        <taxon>Bacillati</taxon>
        <taxon>Cyanobacteriota</taxon>
        <taxon>Cyanophyceae</taxon>
        <taxon>Oscillatoriophycideae</taxon>
        <taxon>Oscillatoriales</taxon>
        <taxon>Microcoleaceae</taxon>
        <taxon>Planktothrix</taxon>
    </lineage>
</organism>
<dbReference type="EMBL" id="JADEWU010000038">
    <property type="protein sequence ID" value="MBE9144731.1"/>
    <property type="molecule type" value="Genomic_DNA"/>
</dbReference>
<reference evidence="1 2" key="1">
    <citation type="submission" date="2020-10" db="EMBL/GenBank/DDBJ databases">
        <authorList>
            <person name="Castelo-Branco R."/>
            <person name="Eusebio N."/>
            <person name="Adriana R."/>
            <person name="Vieira A."/>
            <person name="Brugerolle De Fraissinette N."/>
            <person name="Rezende De Castro R."/>
            <person name="Schneider M.P."/>
            <person name="Vasconcelos V."/>
            <person name="Leao P.N."/>
        </authorList>
    </citation>
    <scope>NUCLEOTIDE SEQUENCE [LARGE SCALE GENOMIC DNA]</scope>
    <source>
        <strain evidence="1 2">LEGE 06226</strain>
    </source>
</reference>
<proteinExistence type="predicted"/>